<dbReference type="InterPro" id="IPR050746">
    <property type="entry name" value="DAACS"/>
</dbReference>
<dbReference type="SUPFAM" id="SSF118215">
    <property type="entry name" value="Proton glutamate symport protein"/>
    <property type="match status" value="1"/>
</dbReference>
<dbReference type="Proteomes" id="UP001153148">
    <property type="component" value="Unassembled WGS sequence"/>
</dbReference>
<dbReference type="PANTHER" id="PTHR11958">
    <property type="entry name" value="SODIUM/DICARBOXYLATE SYMPORTER-RELATED"/>
    <property type="match status" value="1"/>
</dbReference>
<evidence type="ECO:0000256" key="6">
    <source>
        <dbReference type="ARBA" id="ARBA00023136"/>
    </source>
</evidence>
<comment type="subcellular location">
    <subcellularLocation>
        <location evidence="1 7">Membrane</location>
        <topology evidence="1 7">Multi-pass membrane protein</topology>
    </subcellularLocation>
</comment>
<keyword evidence="5" id="KW-1133">Transmembrane helix</keyword>
<reference evidence="8" key="1">
    <citation type="submission" date="2021-03" db="EMBL/GenBank/DDBJ databases">
        <authorList>
            <person name="Tran Van P."/>
        </authorList>
    </citation>
    <scope>NUCLEOTIDE SEQUENCE</scope>
</reference>
<evidence type="ECO:0000256" key="4">
    <source>
        <dbReference type="ARBA" id="ARBA00022692"/>
    </source>
</evidence>
<evidence type="ECO:0000256" key="1">
    <source>
        <dbReference type="ARBA" id="ARBA00004141"/>
    </source>
</evidence>
<keyword evidence="3 7" id="KW-0813">Transport</keyword>
<evidence type="ECO:0000256" key="7">
    <source>
        <dbReference type="RuleBase" id="RU361216"/>
    </source>
</evidence>
<keyword evidence="7" id="KW-0769">Symport</keyword>
<comment type="caution">
    <text evidence="8">The sequence shown here is derived from an EMBL/GenBank/DDBJ whole genome shotgun (WGS) entry which is preliminary data.</text>
</comment>
<gene>
    <name evidence="8" type="ORF">TPAB3V08_LOCUS13542</name>
</gene>
<evidence type="ECO:0000256" key="2">
    <source>
        <dbReference type="ARBA" id="ARBA00006148"/>
    </source>
</evidence>
<proteinExistence type="inferred from homology"/>
<protein>
    <recommendedName>
        <fullName evidence="7">Amino acid transporter</fullName>
    </recommendedName>
</protein>
<evidence type="ECO:0000313" key="9">
    <source>
        <dbReference type="Proteomes" id="UP001153148"/>
    </source>
</evidence>
<dbReference type="InterPro" id="IPR036458">
    <property type="entry name" value="Na:dicarbo_symporter_sf"/>
</dbReference>
<keyword evidence="4" id="KW-0812">Transmembrane</keyword>
<keyword evidence="9" id="KW-1185">Reference proteome</keyword>
<dbReference type="PANTHER" id="PTHR11958:SF99">
    <property type="entry name" value="SODIUM-DEPENDENT EXCITATORY AMINO ACID TRANSPORTER GLT-6-RELATED"/>
    <property type="match status" value="1"/>
</dbReference>
<dbReference type="EMBL" id="CAJPIN010056341">
    <property type="protein sequence ID" value="CAG2066599.1"/>
    <property type="molecule type" value="Genomic_DNA"/>
</dbReference>
<dbReference type="Pfam" id="PF00375">
    <property type="entry name" value="SDF"/>
    <property type="match status" value="1"/>
</dbReference>
<dbReference type="InterPro" id="IPR001991">
    <property type="entry name" value="Na-dicarboxylate_symporter"/>
</dbReference>
<evidence type="ECO:0000256" key="3">
    <source>
        <dbReference type="ARBA" id="ARBA00022448"/>
    </source>
</evidence>
<organism evidence="8 9">
    <name type="scientific">Timema podura</name>
    <name type="common">Walking stick</name>
    <dbReference type="NCBI Taxonomy" id="61482"/>
    <lineage>
        <taxon>Eukaryota</taxon>
        <taxon>Metazoa</taxon>
        <taxon>Ecdysozoa</taxon>
        <taxon>Arthropoda</taxon>
        <taxon>Hexapoda</taxon>
        <taxon>Insecta</taxon>
        <taxon>Pterygota</taxon>
        <taxon>Neoptera</taxon>
        <taxon>Polyneoptera</taxon>
        <taxon>Phasmatodea</taxon>
        <taxon>Timematodea</taxon>
        <taxon>Timematoidea</taxon>
        <taxon>Timematidae</taxon>
        <taxon>Timema</taxon>
    </lineage>
</organism>
<accession>A0ABN7PK89</accession>
<keyword evidence="6" id="KW-0472">Membrane</keyword>
<evidence type="ECO:0000256" key="5">
    <source>
        <dbReference type="ARBA" id="ARBA00022989"/>
    </source>
</evidence>
<name>A0ABN7PK89_TIMPD</name>
<comment type="similarity">
    <text evidence="2 7">Belongs to the dicarboxylate/amino acid:cation symporter (DAACS) (TC 2.A.23) family.</text>
</comment>
<dbReference type="Gene3D" id="1.10.3860.10">
    <property type="entry name" value="Sodium:dicarboxylate symporter"/>
    <property type="match status" value="1"/>
</dbReference>
<evidence type="ECO:0000313" key="8">
    <source>
        <dbReference type="EMBL" id="CAG2066599.1"/>
    </source>
</evidence>
<sequence>MIVFCLAFGLLAGQMGPKGRLMVDFFVVLNDIIMKLVGVVMWIQQPVSREQTPLTHHICVLRA</sequence>